<dbReference type="KEGG" id="kro:BVG79_01174"/>
<keyword evidence="3 5" id="KW-1133">Transmembrane helix</keyword>
<dbReference type="STRING" id="92947.BVG79_01174"/>
<protein>
    <submittedName>
        <fullName evidence="7">Cation diffusion facilitator family transporter</fullName>
    </submittedName>
</protein>
<feature type="transmembrane region" description="Helical" evidence="5">
    <location>
        <begin position="117"/>
        <end position="137"/>
    </location>
</feature>
<evidence type="ECO:0000313" key="7">
    <source>
        <dbReference type="EMBL" id="ARO14520.1"/>
    </source>
</evidence>
<feature type="transmembrane region" description="Helical" evidence="5">
    <location>
        <begin position="189"/>
        <end position="209"/>
    </location>
</feature>
<keyword evidence="4 5" id="KW-0472">Membrane</keyword>
<evidence type="ECO:0000259" key="6">
    <source>
        <dbReference type="Pfam" id="PF01545"/>
    </source>
</evidence>
<dbReference type="EMBL" id="CP019937">
    <property type="protein sequence ID" value="ARO14520.1"/>
    <property type="molecule type" value="Genomic_DNA"/>
</dbReference>
<dbReference type="AlphaFoldDB" id="A0A1W6NZK7"/>
<dbReference type="InterPro" id="IPR058533">
    <property type="entry name" value="Cation_efflux_TM"/>
</dbReference>
<evidence type="ECO:0000256" key="1">
    <source>
        <dbReference type="ARBA" id="ARBA00004141"/>
    </source>
</evidence>
<evidence type="ECO:0000256" key="4">
    <source>
        <dbReference type="ARBA" id="ARBA00023136"/>
    </source>
</evidence>
<evidence type="ECO:0000256" key="3">
    <source>
        <dbReference type="ARBA" id="ARBA00022989"/>
    </source>
</evidence>
<evidence type="ECO:0000256" key="2">
    <source>
        <dbReference type="ARBA" id="ARBA00022692"/>
    </source>
</evidence>
<dbReference type="Gene3D" id="1.20.1510.10">
    <property type="entry name" value="Cation efflux protein transmembrane domain"/>
    <property type="match status" value="1"/>
</dbReference>
<dbReference type="Pfam" id="PF01545">
    <property type="entry name" value="Cation_efflux"/>
    <property type="match status" value="1"/>
</dbReference>
<dbReference type="OrthoDB" id="2388015at2"/>
<feature type="transmembrane region" description="Helical" evidence="5">
    <location>
        <begin position="41"/>
        <end position="62"/>
    </location>
</feature>
<organism evidence="7 8">
    <name type="scientific">Ketogulonicigenium robustum</name>
    <dbReference type="NCBI Taxonomy" id="92947"/>
    <lineage>
        <taxon>Bacteria</taxon>
        <taxon>Pseudomonadati</taxon>
        <taxon>Pseudomonadota</taxon>
        <taxon>Alphaproteobacteria</taxon>
        <taxon>Rhodobacterales</taxon>
        <taxon>Roseobacteraceae</taxon>
        <taxon>Ketogulonicigenium</taxon>
    </lineage>
</organism>
<dbReference type="SUPFAM" id="SSF161111">
    <property type="entry name" value="Cation efflux protein transmembrane domain-like"/>
    <property type="match status" value="1"/>
</dbReference>
<feature type="domain" description="Cation efflux protein transmembrane" evidence="6">
    <location>
        <begin position="9"/>
        <end position="216"/>
    </location>
</feature>
<keyword evidence="8" id="KW-1185">Reference proteome</keyword>
<feature type="transmembrane region" description="Helical" evidence="5">
    <location>
        <begin position="83"/>
        <end position="105"/>
    </location>
</feature>
<reference evidence="7 8" key="1">
    <citation type="submission" date="2017-02" db="EMBL/GenBank/DDBJ databases">
        <title>Ketogulonicigenium robustum SPU B003 Genome sequencing and assembly.</title>
        <authorList>
            <person name="Li Y."/>
            <person name="Liu L."/>
            <person name="Wang C."/>
            <person name="Zhang M."/>
            <person name="Zhang T."/>
            <person name="Zhang Y."/>
        </authorList>
    </citation>
    <scope>NUCLEOTIDE SEQUENCE [LARGE SCALE GENOMIC DNA]</scope>
    <source>
        <strain evidence="7 8">SPU_B003</strain>
    </source>
</reference>
<sequence>MTEQTILRRSIIATFIIAAYGVTLGLWSGSAAVIFDSAYSLVDASMTVLSLTVASLILRSAAPDGLSNRLRSRFSMGFWHLEPLVLALNGMMLILISAYGLMNAIISIGHGGRQPDFGIGLIYAATSLFVYFGMMAWEIGHNRRIKSEFIALDIRSWMMGGSITAALLASFVIALALEGTRYAWMVPYVDPAILTVISLALLPLPIPIVRQAFAEIFLMTPMELKAEVDAVAARAVAQHGFADYRAYVAKTGRGLQIELYFIVAPETPDRSLRAWDDLRTTIAAEIGHDSPDRWLTIVFTADPNWAE</sequence>
<dbReference type="RefSeq" id="WP_085786057.1">
    <property type="nucleotide sequence ID" value="NZ_CP019937.1"/>
</dbReference>
<evidence type="ECO:0000313" key="8">
    <source>
        <dbReference type="Proteomes" id="UP000242447"/>
    </source>
</evidence>
<keyword evidence="2 5" id="KW-0812">Transmembrane</keyword>
<proteinExistence type="predicted"/>
<accession>A0A1W6NZK7</accession>
<dbReference type="InterPro" id="IPR027469">
    <property type="entry name" value="Cation_efflux_TMD_sf"/>
</dbReference>
<dbReference type="Proteomes" id="UP000242447">
    <property type="component" value="Chromosome"/>
</dbReference>
<feature type="transmembrane region" description="Helical" evidence="5">
    <location>
        <begin position="12"/>
        <end position="35"/>
    </location>
</feature>
<feature type="transmembrane region" description="Helical" evidence="5">
    <location>
        <begin position="157"/>
        <end position="177"/>
    </location>
</feature>
<name>A0A1W6NZK7_9RHOB</name>
<dbReference type="GO" id="GO:0008324">
    <property type="term" value="F:monoatomic cation transmembrane transporter activity"/>
    <property type="evidence" value="ECO:0007669"/>
    <property type="project" value="InterPro"/>
</dbReference>
<gene>
    <name evidence="7" type="ORF">BVG79_01174</name>
</gene>
<comment type="subcellular location">
    <subcellularLocation>
        <location evidence="1">Membrane</location>
        <topology evidence="1">Multi-pass membrane protein</topology>
    </subcellularLocation>
</comment>
<dbReference type="GO" id="GO:0016020">
    <property type="term" value="C:membrane"/>
    <property type="evidence" value="ECO:0007669"/>
    <property type="project" value="UniProtKB-SubCell"/>
</dbReference>
<evidence type="ECO:0000256" key="5">
    <source>
        <dbReference type="SAM" id="Phobius"/>
    </source>
</evidence>